<sequence length="562" mass="54763">MKRLMLPLLTCSLLAACGGPATPGGDPGAGGTTYTVSGAALLPGAATTAQALQPVTQAAGAGTVDWTLPHVQGEVLVVGAGRLPGTLGTLSVTALGDGSGELRLVRTPAGESDQAFAARLAQELTGGLAAQGSGTQALTVPTVTVQPNYIYSALAVPNDPGYPSASGAGVTVAGAAYDQDYLTRINAEGGWAQIGAAPTGAVTAVLDTGVDRTHPELASRLLPGYDFANNDSDPSEAAGGDVGHGTSSAGLIGAATNNATGIAGLTWTGRTVMPLRVFDDAGGATTANLARAVGYATQNGARVVNMSLGLKGANVDAALAQRLQAASQAGVVLVAAAGNTPSDGLYYPAADPNVIAVGALGKTDALACYSARPKSGDKALDLVAPGGNATLSGTSCVGDPAYGILTLAPTAQTTSPGGPVGGGYALRIGTSEAAPLVSGAASLILGARPDLNAAQVKSALVGSARSVAGGRLLDVGAAVKAALALPQNAGRAYTLAVTGGGTGKTFTGTLANGVVRVPFSLPGVAAGQTTLQATLTVDGRTATGSLPVTVNGDLNGQSIQTR</sequence>
<keyword evidence="7" id="KW-0732">Signal</keyword>
<feature type="domain" description="Peptidase S8/S53" evidence="8">
    <location>
        <begin position="200"/>
        <end position="468"/>
    </location>
</feature>
<dbReference type="InterPro" id="IPR000209">
    <property type="entry name" value="Peptidase_S8/S53_dom"/>
</dbReference>
<dbReference type="InterPro" id="IPR050131">
    <property type="entry name" value="Peptidase_S8_subtilisin-like"/>
</dbReference>
<evidence type="ECO:0000256" key="2">
    <source>
        <dbReference type="ARBA" id="ARBA00022670"/>
    </source>
</evidence>
<evidence type="ECO:0000313" key="10">
    <source>
        <dbReference type="Proteomes" id="UP000635726"/>
    </source>
</evidence>
<dbReference type="InterPro" id="IPR015500">
    <property type="entry name" value="Peptidase_S8_subtilisin-rel"/>
</dbReference>
<keyword evidence="3 5" id="KW-0378">Hydrolase</keyword>
<feature type="active site" description="Charge relay system" evidence="5">
    <location>
        <position position="207"/>
    </location>
</feature>
<dbReference type="GO" id="GO:0004252">
    <property type="term" value="F:serine-type endopeptidase activity"/>
    <property type="evidence" value="ECO:0007669"/>
    <property type="project" value="UniProtKB-UniRule"/>
</dbReference>
<accession>A0A917PSM7</accession>
<reference evidence="9" key="1">
    <citation type="journal article" date="2014" name="Int. J. Syst. Evol. Microbiol.">
        <title>Complete genome sequence of Corynebacterium casei LMG S-19264T (=DSM 44701T), isolated from a smear-ripened cheese.</title>
        <authorList>
            <consortium name="US DOE Joint Genome Institute (JGI-PGF)"/>
            <person name="Walter F."/>
            <person name="Albersmeier A."/>
            <person name="Kalinowski J."/>
            <person name="Ruckert C."/>
        </authorList>
    </citation>
    <scope>NUCLEOTIDE SEQUENCE</scope>
    <source>
        <strain evidence="9">JCM 14371</strain>
    </source>
</reference>
<dbReference type="PRINTS" id="PR00723">
    <property type="entry name" value="SUBTILISIN"/>
</dbReference>
<dbReference type="PROSITE" id="PS00136">
    <property type="entry name" value="SUBTILASE_ASP"/>
    <property type="match status" value="1"/>
</dbReference>
<dbReference type="GO" id="GO:0006508">
    <property type="term" value="P:proteolysis"/>
    <property type="evidence" value="ECO:0007669"/>
    <property type="project" value="UniProtKB-KW"/>
</dbReference>
<gene>
    <name evidence="9" type="ORF">GCM10008939_37500</name>
</gene>
<dbReference type="AlphaFoldDB" id="A0A917PSM7"/>
<comment type="similarity">
    <text evidence="1 5 6">Belongs to the peptidase S8 family.</text>
</comment>
<dbReference type="PANTHER" id="PTHR43806:SF11">
    <property type="entry name" value="CEREVISIN-RELATED"/>
    <property type="match status" value="1"/>
</dbReference>
<keyword evidence="4 5" id="KW-0720">Serine protease</keyword>
<evidence type="ECO:0000256" key="5">
    <source>
        <dbReference type="PROSITE-ProRule" id="PRU01240"/>
    </source>
</evidence>
<keyword evidence="2 5" id="KW-0645">Protease</keyword>
<name>A0A917PSM7_9DEIO</name>
<proteinExistence type="inferred from homology"/>
<feature type="active site" description="Charge relay system" evidence="5">
    <location>
        <position position="244"/>
    </location>
</feature>
<dbReference type="Pfam" id="PF00082">
    <property type="entry name" value="Peptidase_S8"/>
    <property type="match status" value="1"/>
</dbReference>
<feature type="active site" description="Charge relay system" evidence="5">
    <location>
        <position position="431"/>
    </location>
</feature>
<dbReference type="PROSITE" id="PS51892">
    <property type="entry name" value="SUBTILASE"/>
    <property type="match status" value="1"/>
</dbReference>
<dbReference type="Proteomes" id="UP000635726">
    <property type="component" value="Unassembled WGS sequence"/>
</dbReference>
<keyword evidence="10" id="KW-1185">Reference proteome</keyword>
<evidence type="ECO:0000256" key="3">
    <source>
        <dbReference type="ARBA" id="ARBA00022801"/>
    </source>
</evidence>
<dbReference type="InterPro" id="IPR036852">
    <property type="entry name" value="Peptidase_S8/S53_dom_sf"/>
</dbReference>
<dbReference type="PANTHER" id="PTHR43806">
    <property type="entry name" value="PEPTIDASE S8"/>
    <property type="match status" value="1"/>
</dbReference>
<dbReference type="PROSITE" id="PS51257">
    <property type="entry name" value="PROKAR_LIPOPROTEIN"/>
    <property type="match status" value="1"/>
</dbReference>
<evidence type="ECO:0000256" key="7">
    <source>
        <dbReference type="SAM" id="SignalP"/>
    </source>
</evidence>
<dbReference type="Gene3D" id="3.40.50.200">
    <property type="entry name" value="Peptidase S8/S53 domain"/>
    <property type="match status" value="1"/>
</dbReference>
<protein>
    <submittedName>
        <fullName evidence="9">Serine protease</fullName>
    </submittedName>
</protein>
<evidence type="ECO:0000256" key="1">
    <source>
        <dbReference type="ARBA" id="ARBA00011073"/>
    </source>
</evidence>
<dbReference type="EMBL" id="BMOE01000027">
    <property type="protein sequence ID" value="GGJ90065.1"/>
    <property type="molecule type" value="Genomic_DNA"/>
</dbReference>
<evidence type="ECO:0000313" key="9">
    <source>
        <dbReference type="EMBL" id="GGJ90065.1"/>
    </source>
</evidence>
<dbReference type="SUPFAM" id="SSF52743">
    <property type="entry name" value="Subtilisin-like"/>
    <property type="match status" value="1"/>
</dbReference>
<organism evidence="9 10">
    <name type="scientific">Deinococcus aquiradiocola</name>
    <dbReference type="NCBI Taxonomy" id="393059"/>
    <lineage>
        <taxon>Bacteria</taxon>
        <taxon>Thermotogati</taxon>
        <taxon>Deinococcota</taxon>
        <taxon>Deinococci</taxon>
        <taxon>Deinococcales</taxon>
        <taxon>Deinococcaceae</taxon>
        <taxon>Deinococcus</taxon>
    </lineage>
</organism>
<evidence type="ECO:0000256" key="4">
    <source>
        <dbReference type="ARBA" id="ARBA00022825"/>
    </source>
</evidence>
<feature type="chain" id="PRO_5037126855" evidence="7">
    <location>
        <begin position="22"/>
        <end position="562"/>
    </location>
</feature>
<comment type="caution">
    <text evidence="9">The sequence shown here is derived from an EMBL/GenBank/DDBJ whole genome shotgun (WGS) entry which is preliminary data.</text>
</comment>
<evidence type="ECO:0000259" key="8">
    <source>
        <dbReference type="Pfam" id="PF00082"/>
    </source>
</evidence>
<dbReference type="PROSITE" id="PS00138">
    <property type="entry name" value="SUBTILASE_SER"/>
    <property type="match status" value="1"/>
</dbReference>
<feature type="signal peptide" evidence="7">
    <location>
        <begin position="1"/>
        <end position="21"/>
    </location>
</feature>
<reference evidence="9" key="2">
    <citation type="submission" date="2020-09" db="EMBL/GenBank/DDBJ databases">
        <authorList>
            <person name="Sun Q."/>
            <person name="Ohkuma M."/>
        </authorList>
    </citation>
    <scope>NUCLEOTIDE SEQUENCE</scope>
    <source>
        <strain evidence="9">JCM 14371</strain>
    </source>
</reference>
<evidence type="ECO:0000256" key="6">
    <source>
        <dbReference type="RuleBase" id="RU003355"/>
    </source>
</evidence>
<dbReference type="InterPro" id="IPR023828">
    <property type="entry name" value="Peptidase_S8_Ser-AS"/>
</dbReference>
<dbReference type="InterPro" id="IPR023827">
    <property type="entry name" value="Peptidase_S8_Asp-AS"/>
</dbReference>